<dbReference type="InterPro" id="IPR036869">
    <property type="entry name" value="J_dom_sf"/>
</dbReference>
<evidence type="ECO:0000313" key="4">
    <source>
        <dbReference type="Proteomes" id="UP001239909"/>
    </source>
</evidence>
<gene>
    <name evidence="3" type="ORF">LNKW23_06230</name>
</gene>
<evidence type="ECO:0000259" key="2">
    <source>
        <dbReference type="PROSITE" id="PS50076"/>
    </source>
</evidence>
<dbReference type="Gene3D" id="1.10.287.110">
    <property type="entry name" value="DnaJ domain"/>
    <property type="match status" value="1"/>
</dbReference>
<evidence type="ECO:0000313" key="3">
    <source>
        <dbReference type="EMBL" id="GMG81410.1"/>
    </source>
</evidence>
<evidence type="ECO:0000256" key="1">
    <source>
        <dbReference type="SAM" id="MobiDB-lite"/>
    </source>
</evidence>
<reference evidence="3 4" key="1">
    <citation type="submission" date="2023-04" db="EMBL/GenBank/DDBJ databases">
        <title>Marinoamorphus aggregata gen. nov., sp. Nov., isolate from tissue of brittle star Ophioplocus japonicus.</title>
        <authorList>
            <person name="Kawano K."/>
            <person name="Sawayama S."/>
            <person name="Nakagawa S."/>
        </authorList>
    </citation>
    <scope>NUCLEOTIDE SEQUENCE [LARGE SCALE GENOMIC DNA]</scope>
    <source>
        <strain evidence="3 4">NKW23</strain>
    </source>
</reference>
<dbReference type="RefSeq" id="WP_285670065.1">
    <property type="nucleotide sequence ID" value="NZ_BSYI01000003.1"/>
</dbReference>
<proteinExistence type="predicted"/>
<name>A0ABQ6LGQ8_9RHOB</name>
<organism evidence="3 4">
    <name type="scientific">Paralimibaculum aggregatum</name>
    <dbReference type="NCBI Taxonomy" id="3036245"/>
    <lineage>
        <taxon>Bacteria</taxon>
        <taxon>Pseudomonadati</taxon>
        <taxon>Pseudomonadota</taxon>
        <taxon>Alphaproteobacteria</taxon>
        <taxon>Rhodobacterales</taxon>
        <taxon>Paracoccaceae</taxon>
        <taxon>Paralimibaculum</taxon>
    </lineage>
</organism>
<dbReference type="EMBL" id="BSYI01000003">
    <property type="protein sequence ID" value="GMG81410.1"/>
    <property type="molecule type" value="Genomic_DNA"/>
</dbReference>
<accession>A0ABQ6LGQ8</accession>
<feature type="region of interest" description="Disordered" evidence="1">
    <location>
        <begin position="138"/>
        <end position="157"/>
    </location>
</feature>
<sequence length="223" mass="25178">MARRSPFDYDVSVAADKRRRMRTRGMSGAFETSERVCENPGCDRTAQYRAPAAPDRLNEFRWFCLEHVRDYNASWNFFANRSDDEVDQILRGATTWERPTWTLGQGAREGGTAAHEPGRAWARFGISDPMDVLGAAATISPGPQAEADPTRPRRRLSREEQRALDTLGVPHQVAERAAVRAAYRGLVKDLHPDMNGGENPDPERLARVLKAWDILRRSPNFTD</sequence>
<dbReference type="PROSITE" id="PS50076">
    <property type="entry name" value="DNAJ_2"/>
    <property type="match status" value="1"/>
</dbReference>
<dbReference type="Proteomes" id="UP001239909">
    <property type="component" value="Unassembled WGS sequence"/>
</dbReference>
<protein>
    <submittedName>
        <fullName evidence="3">J domain-containing protein</fullName>
    </submittedName>
</protein>
<dbReference type="InterPro" id="IPR001623">
    <property type="entry name" value="DnaJ_domain"/>
</dbReference>
<comment type="caution">
    <text evidence="3">The sequence shown here is derived from an EMBL/GenBank/DDBJ whole genome shotgun (WGS) entry which is preliminary data.</text>
</comment>
<keyword evidence="4" id="KW-1185">Reference proteome</keyword>
<dbReference type="Pfam" id="PF00226">
    <property type="entry name" value="DnaJ"/>
    <property type="match status" value="1"/>
</dbReference>
<dbReference type="SMART" id="SM00271">
    <property type="entry name" value="DnaJ"/>
    <property type="match status" value="1"/>
</dbReference>
<feature type="domain" description="J" evidence="2">
    <location>
        <begin position="162"/>
        <end position="223"/>
    </location>
</feature>
<dbReference type="SUPFAM" id="SSF46565">
    <property type="entry name" value="Chaperone J-domain"/>
    <property type="match status" value="1"/>
</dbReference>